<name>A0ABR7M2S0_9ACTN</name>
<accession>A0ABR7M2S0</accession>
<organism evidence="2 3">
    <name type="scientific">Actinomadura alba</name>
    <dbReference type="NCBI Taxonomy" id="406431"/>
    <lineage>
        <taxon>Bacteria</taxon>
        <taxon>Bacillati</taxon>
        <taxon>Actinomycetota</taxon>
        <taxon>Actinomycetes</taxon>
        <taxon>Streptosporangiales</taxon>
        <taxon>Thermomonosporaceae</taxon>
        <taxon>Actinomadura</taxon>
    </lineage>
</organism>
<comment type="caution">
    <text evidence="2">The sequence shown here is derived from an EMBL/GenBank/DDBJ whole genome shotgun (WGS) entry which is preliminary data.</text>
</comment>
<dbReference type="EMBL" id="JABVEC010000054">
    <property type="protein sequence ID" value="MBC6471010.1"/>
    <property type="molecule type" value="Genomic_DNA"/>
</dbReference>
<proteinExistence type="predicted"/>
<evidence type="ECO:0000313" key="2">
    <source>
        <dbReference type="EMBL" id="MBC6471010.1"/>
    </source>
</evidence>
<dbReference type="InterPro" id="IPR043917">
    <property type="entry name" value="DUF5753"/>
</dbReference>
<feature type="domain" description="DUF5753" evidence="1">
    <location>
        <begin position="2"/>
        <end position="55"/>
    </location>
</feature>
<gene>
    <name evidence="2" type="ORF">HKK74_36795</name>
</gene>
<dbReference type="Proteomes" id="UP000805614">
    <property type="component" value="Unassembled WGS sequence"/>
</dbReference>
<evidence type="ECO:0000313" key="3">
    <source>
        <dbReference type="Proteomes" id="UP000805614"/>
    </source>
</evidence>
<reference evidence="2 3" key="1">
    <citation type="submission" date="2020-06" db="EMBL/GenBank/DDBJ databases">
        <title>Actinomadura xiongansis sp. nov., isolated from soil of Baiyangdian.</title>
        <authorList>
            <person name="Zhang X."/>
        </authorList>
    </citation>
    <scope>NUCLEOTIDE SEQUENCE [LARGE SCALE GENOMIC DNA]</scope>
    <source>
        <strain evidence="2 3">HBUM206468</strain>
    </source>
</reference>
<keyword evidence="3" id="KW-1185">Reference proteome</keyword>
<protein>
    <recommendedName>
        <fullName evidence="1">DUF5753 domain-containing protein</fullName>
    </recommendedName>
</protein>
<dbReference type="Pfam" id="PF19054">
    <property type="entry name" value="DUF5753"/>
    <property type="match status" value="1"/>
</dbReference>
<sequence>MLNEAVLRRTVGSRLVMRGQVAERRNMTLQVRPFDTSEHAATHGAFKLLKFPDAQASARLLDGDEA</sequence>
<evidence type="ECO:0000259" key="1">
    <source>
        <dbReference type="Pfam" id="PF19054"/>
    </source>
</evidence>